<dbReference type="RefSeq" id="WP_136079064.1">
    <property type="nucleotide sequence ID" value="NZ_CAAHFG010000001.1"/>
</dbReference>
<dbReference type="Gene3D" id="3.30.2310.20">
    <property type="entry name" value="RelE-like"/>
    <property type="match status" value="1"/>
</dbReference>
<keyword evidence="2" id="KW-1185">Reference proteome</keyword>
<reference evidence="1 2" key="1">
    <citation type="submission" date="2019-04" db="EMBL/GenBank/DDBJ databases">
        <authorList>
            <person name="Van Vliet M D."/>
        </authorList>
    </citation>
    <scope>NUCLEOTIDE SEQUENCE [LARGE SCALE GENOMIC DNA]</scope>
    <source>
        <strain evidence="1 2">F1</strain>
    </source>
</reference>
<dbReference type="EMBL" id="CAAHFG010000001">
    <property type="protein sequence ID" value="VGO13494.1"/>
    <property type="molecule type" value="Genomic_DNA"/>
</dbReference>
<name>A0A6C2U1F4_PONDE</name>
<accession>A0A6C2U1F4</accession>
<dbReference type="AlphaFoldDB" id="A0A6C2U1F4"/>
<dbReference type="Pfam" id="PF05973">
    <property type="entry name" value="Gp49"/>
    <property type="match status" value="1"/>
</dbReference>
<evidence type="ECO:0000313" key="2">
    <source>
        <dbReference type="Proteomes" id="UP000366872"/>
    </source>
</evidence>
<protein>
    <submittedName>
        <fullName evidence="1">Toxin HigB2</fullName>
    </submittedName>
</protein>
<dbReference type="InterPro" id="IPR035093">
    <property type="entry name" value="RelE/ParE_toxin_dom_sf"/>
</dbReference>
<proteinExistence type="predicted"/>
<gene>
    <name evidence="1" type="primary">higB2</name>
    <name evidence="1" type="ORF">PDESU_02051</name>
</gene>
<dbReference type="Proteomes" id="UP000366872">
    <property type="component" value="Unassembled WGS sequence"/>
</dbReference>
<organism evidence="1 2">
    <name type="scientific">Pontiella desulfatans</name>
    <dbReference type="NCBI Taxonomy" id="2750659"/>
    <lineage>
        <taxon>Bacteria</taxon>
        <taxon>Pseudomonadati</taxon>
        <taxon>Kiritimatiellota</taxon>
        <taxon>Kiritimatiellia</taxon>
        <taxon>Kiritimatiellales</taxon>
        <taxon>Pontiellaceae</taxon>
        <taxon>Pontiella</taxon>
    </lineage>
</organism>
<sequence length="119" mass="13662">MKWDVEYTDEFEGWWESLSEAVQDDVVATVNLLGEKGPSLPFPFSSGIAGSKHSHMRELRVQHAGDPYRVLYAFDSRRCAILLIGGNKVGNNRWYDEFVPQADKIYDKHMEELEKEGLL</sequence>
<evidence type="ECO:0000313" key="1">
    <source>
        <dbReference type="EMBL" id="VGO13494.1"/>
    </source>
</evidence>
<dbReference type="SUPFAM" id="SSF143011">
    <property type="entry name" value="RelE-like"/>
    <property type="match status" value="1"/>
</dbReference>
<dbReference type="InterPro" id="IPR009241">
    <property type="entry name" value="HigB-like"/>
</dbReference>